<sequence>MSRFVNHFAFLIVIIIEIDVVDVRATLVYKYAEFLAFKVDISGYIRHFFSLRSFFSRCGRLFRGSFVRPCIVSFCLLTGNEKKRCDYYSN</sequence>
<proteinExistence type="predicted"/>
<gene>
    <name evidence="1" type="ORF">SDC9_145355</name>
</gene>
<dbReference type="AlphaFoldDB" id="A0A645EBY6"/>
<accession>A0A645EBY6</accession>
<name>A0A645EBY6_9ZZZZ</name>
<dbReference type="EMBL" id="VSSQ01044357">
    <property type="protein sequence ID" value="MPM98172.1"/>
    <property type="molecule type" value="Genomic_DNA"/>
</dbReference>
<organism evidence="1">
    <name type="scientific">bioreactor metagenome</name>
    <dbReference type="NCBI Taxonomy" id="1076179"/>
    <lineage>
        <taxon>unclassified sequences</taxon>
        <taxon>metagenomes</taxon>
        <taxon>ecological metagenomes</taxon>
    </lineage>
</organism>
<protein>
    <submittedName>
        <fullName evidence="1">Uncharacterized protein</fullName>
    </submittedName>
</protein>
<comment type="caution">
    <text evidence="1">The sequence shown here is derived from an EMBL/GenBank/DDBJ whole genome shotgun (WGS) entry which is preliminary data.</text>
</comment>
<evidence type="ECO:0000313" key="1">
    <source>
        <dbReference type="EMBL" id="MPM98172.1"/>
    </source>
</evidence>
<reference evidence="1" key="1">
    <citation type="submission" date="2019-08" db="EMBL/GenBank/DDBJ databases">
        <authorList>
            <person name="Kucharzyk K."/>
            <person name="Murdoch R.W."/>
            <person name="Higgins S."/>
            <person name="Loffler F."/>
        </authorList>
    </citation>
    <scope>NUCLEOTIDE SEQUENCE</scope>
</reference>